<feature type="transmembrane region" description="Helical" evidence="1">
    <location>
        <begin position="211"/>
        <end position="229"/>
    </location>
</feature>
<reference evidence="3 4" key="1">
    <citation type="submission" date="2015-04" db="EMBL/GenBank/DDBJ databases">
        <title>Draft genome sequence of Rathayibacter toxicus strain FH-142 (AKA 70134 or CS 32), a Western Australian isolate.</title>
        <authorList>
            <consortium name="Consortium for Microbial Forensics and Genomics (microFORGE)"/>
            <person name="Knight B.M."/>
            <person name="Roberts D.P."/>
            <person name="Lin D."/>
            <person name="Hari K."/>
            <person name="Fletcher J."/>
            <person name="Melcher U."/>
            <person name="Blagden T."/>
            <person name="Luster D.G."/>
            <person name="Sechler A.J."/>
            <person name="Schneider W.L."/>
            <person name="Winegar R.A."/>
        </authorList>
    </citation>
    <scope>NUCLEOTIDE SEQUENCE [LARGE SCALE GENOMIC DNA]</scope>
    <source>
        <strain evidence="3 4">FH142</strain>
    </source>
</reference>
<dbReference type="EMBL" id="LBFI01000024">
    <property type="protein sequence ID" value="KKM46004.1"/>
    <property type="molecule type" value="Genomic_DNA"/>
</dbReference>
<feature type="transmembrane region" description="Helical" evidence="1">
    <location>
        <begin position="283"/>
        <end position="303"/>
    </location>
</feature>
<keyword evidence="1" id="KW-0472">Membrane</keyword>
<evidence type="ECO:0000259" key="2">
    <source>
        <dbReference type="Pfam" id="PF01757"/>
    </source>
</evidence>
<dbReference type="RefSeq" id="WP_042733783.1">
    <property type="nucleotide sequence ID" value="NZ_CP010848.1"/>
</dbReference>
<keyword evidence="4" id="KW-1185">Reference proteome</keyword>
<dbReference type="STRING" id="145458.APU90_04940"/>
<dbReference type="KEGG" id="rtx:TI83_01550"/>
<dbReference type="Pfam" id="PF01757">
    <property type="entry name" value="Acyl_transf_3"/>
    <property type="match status" value="1"/>
</dbReference>
<dbReference type="AlphaFoldDB" id="A0A0C5BCX1"/>
<proteinExistence type="predicted"/>
<evidence type="ECO:0000256" key="1">
    <source>
        <dbReference type="SAM" id="Phobius"/>
    </source>
</evidence>
<keyword evidence="1" id="KW-0812">Transmembrane</keyword>
<feature type="transmembrane region" description="Helical" evidence="1">
    <location>
        <begin position="142"/>
        <end position="164"/>
    </location>
</feature>
<dbReference type="GO" id="GO:0016747">
    <property type="term" value="F:acyltransferase activity, transferring groups other than amino-acyl groups"/>
    <property type="evidence" value="ECO:0007669"/>
    <property type="project" value="InterPro"/>
</dbReference>
<accession>A0A0C5BCX1</accession>
<feature type="transmembrane region" description="Helical" evidence="1">
    <location>
        <begin position="249"/>
        <end position="271"/>
    </location>
</feature>
<feature type="transmembrane region" description="Helical" evidence="1">
    <location>
        <begin position="88"/>
        <end position="108"/>
    </location>
</feature>
<feature type="transmembrane region" description="Helical" evidence="1">
    <location>
        <begin position="27"/>
        <end position="46"/>
    </location>
</feature>
<dbReference type="PATRIC" id="fig|145458.7.peg.376"/>
<evidence type="ECO:0000313" key="4">
    <source>
        <dbReference type="Proteomes" id="UP000052979"/>
    </source>
</evidence>
<comment type="caution">
    <text evidence="3">The sequence shown here is derived from an EMBL/GenBank/DDBJ whole genome shotgun (WGS) entry which is preliminary data.</text>
</comment>
<dbReference type="eggNOG" id="COG2311">
    <property type="taxonomic scope" value="Bacteria"/>
</dbReference>
<name>A0A0C5BCX1_9MICO</name>
<feature type="domain" description="Acyltransferase 3" evidence="2">
    <location>
        <begin position="26"/>
        <end position="332"/>
    </location>
</feature>
<protein>
    <recommendedName>
        <fullName evidence="2">Acyltransferase 3 domain-containing protein</fullName>
    </recommendedName>
</protein>
<dbReference type="KEGG" id="rtc:APU90_04940"/>
<dbReference type="Proteomes" id="UP000052979">
    <property type="component" value="Unassembled WGS sequence"/>
</dbReference>
<gene>
    <name evidence="3" type="ORF">VT73_02565</name>
</gene>
<feature type="transmembrane region" description="Helical" evidence="1">
    <location>
        <begin position="114"/>
        <end position="135"/>
    </location>
</feature>
<dbReference type="GeneID" id="93668054"/>
<keyword evidence="1" id="KW-1133">Transmembrane helix</keyword>
<feature type="transmembrane region" description="Helical" evidence="1">
    <location>
        <begin position="315"/>
        <end position="332"/>
    </location>
</feature>
<feature type="transmembrane region" description="Helical" evidence="1">
    <location>
        <begin position="184"/>
        <end position="202"/>
    </location>
</feature>
<feature type="transmembrane region" description="Helical" evidence="1">
    <location>
        <begin position="52"/>
        <end position="81"/>
    </location>
</feature>
<dbReference type="InterPro" id="IPR002656">
    <property type="entry name" value="Acyl_transf_3_dom"/>
</dbReference>
<organism evidence="3 4">
    <name type="scientific">Rathayibacter toxicus</name>
    <dbReference type="NCBI Taxonomy" id="145458"/>
    <lineage>
        <taxon>Bacteria</taxon>
        <taxon>Bacillati</taxon>
        <taxon>Actinomycetota</taxon>
        <taxon>Actinomycetes</taxon>
        <taxon>Micrococcales</taxon>
        <taxon>Microbacteriaceae</taxon>
        <taxon>Rathayibacter</taxon>
    </lineage>
</organism>
<sequence>MTATTTVPNTTALAPRLQPDRLLVPDVLRGVAIVAMLIAHAMPLIPSLRKGVIGFIAGNISDVASPLFALVMGMSAAIVLARPGASGIRVIVQNLIRAAILITLGVWLATWGSWIAIVLAYLGIVLALGTPLLLLHSRAVAVLTVLFTLVSTPLNEWVVSLVGLTTSYPPLPTELLLQWFFTGGTYRVTNLLPFFLFGALLLRHGFRRDRLLAVSAMVCVLAYPVRPILEQLTGSEGGSGSYPDTLHDLGLVLAIYVAVVLLTTVSTPSAVPVIAAAILPFRAVGSLALSVYVLQVAVVAVFAKAKLGYGVDLPAAFFLFVGGVWAAGVLWWRYGGLGPIEWITGQLTRRVPHF</sequence>
<evidence type="ECO:0000313" key="3">
    <source>
        <dbReference type="EMBL" id="KKM46004.1"/>
    </source>
</evidence>